<dbReference type="SUPFAM" id="SSF52540">
    <property type="entry name" value="P-loop containing nucleoside triphosphate hydrolases"/>
    <property type="match status" value="2"/>
</dbReference>
<dbReference type="InterPro" id="IPR027417">
    <property type="entry name" value="P-loop_NTPase"/>
</dbReference>
<dbReference type="CDD" id="cd18793">
    <property type="entry name" value="SF2_C_SNF"/>
    <property type="match status" value="1"/>
</dbReference>
<proteinExistence type="predicted"/>
<dbReference type="InterPro" id="IPR014001">
    <property type="entry name" value="Helicase_ATP-bd"/>
</dbReference>
<evidence type="ECO:0000256" key="2">
    <source>
        <dbReference type="ARBA" id="ARBA00022801"/>
    </source>
</evidence>
<dbReference type="Gene3D" id="3.40.50.300">
    <property type="entry name" value="P-loop containing nucleotide triphosphate hydrolases"/>
    <property type="match status" value="1"/>
</dbReference>
<sequence length="319" mass="35370">MADDMGLGKTLSMISLIVHDKSLPGRGGSTLVVVPPSLLLNWETEIQQHTSPGCLSWFLYHGHGRAQGLSSFSDFDIIFTTYPTLTRDWTVKGEKAFIFKHHWHRVILDEAHLIKDSTTAAAKAARALNADRSTLEFSTKVKALVNDLRLQRQAAKSVVFSFWKSTLDLAASALAEEGFTCLQIDGKTPRSQRSVILTQFSELKTEAVLLMSLSCGAVGLNLTAATRVYLMVPQWNPAIEEQALARVYRVGQTQPVVTVRFFIKNSIEEYVRGVQGEKRELIDMVLSTGRTKGQKKVTELRNVLSETEPSSGIRTYIGA</sequence>
<evidence type="ECO:0000256" key="1">
    <source>
        <dbReference type="ARBA" id="ARBA00022741"/>
    </source>
</evidence>
<name>A0ABR4DZ92_9PEZI</name>
<dbReference type="PANTHER" id="PTHR45626">
    <property type="entry name" value="TRANSCRIPTION TERMINATION FACTOR 2-RELATED"/>
    <property type="match status" value="1"/>
</dbReference>
<dbReference type="PROSITE" id="PS51192">
    <property type="entry name" value="HELICASE_ATP_BIND_1"/>
    <property type="match status" value="1"/>
</dbReference>
<dbReference type="PROSITE" id="PS51194">
    <property type="entry name" value="HELICASE_CTER"/>
    <property type="match status" value="1"/>
</dbReference>
<organism evidence="6 7">
    <name type="scientific">Diaporthe vaccinii</name>
    <dbReference type="NCBI Taxonomy" id="105482"/>
    <lineage>
        <taxon>Eukaryota</taxon>
        <taxon>Fungi</taxon>
        <taxon>Dikarya</taxon>
        <taxon>Ascomycota</taxon>
        <taxon>Pezizomycotina</taxon>
        <taxon>Sordariomycetes</taxon>
        <taxon>Sordariomycetidae</taxon>
        <taxon>Diaporthales</taxon>
        <taxon>Diaporthaceae</taxon>
        <taxon>Diaporthe</taxon>
        <taxon>Diaporthe eres species complex</taxon>
    </lineage>
</organism>
<dbReference type="InterPro" id="IPR049730">
    <property type="entry name" value="SNF2/RAD54-like_C"/>
</dbReference>
<feature type="domain" description="Helicase C-terminal" evidence="5">
    <location>
        <begin position="140"/>
        <end position="304"/>
    </location>
</feature>
<protein>
    <submittedName>
        <fullName evidence="6">Uncharacterized protein</fullName>
    </submittedName>
</protein>
<evidence type="ECO:0000313" key="6">
    <source>
        <dbReference type="EMBL" id="KAL2275478.1"/>
    </source>
</evidence>
<evidence type="ECO:0000256" key="3">
    <source>
        <dbReference type="ARBA" id="ARBA00022840"/>
    </source>
</evidence>
<reference evidence="6 7" key="1">
    <citation type="submission" date="2024-03" db="EMBL/GenBank/DDBJ databases">
        <title>A high-quality draft genome sequence of Diaporthe vaccinii, a causative agent of upright dieback and viscid rot disease in cranberry plants.</title>
        <authorList>
            <person name="Sarrasin M."/>
            <person name="Lang B.F."/>
            <person name="Burger G."/>
        </authorList>
    </citation>
    <scope>NUCLEOTIDE SEQUENCE [LARGE SCALE GENOMIC DNA]</scope>
    <source>
        <strain evidence="6 7">IS7</strain>
    </source>
</reference>
<dbReference type="Pfam" id="PF00176">
    <property type="entry name" value="SNF2-rel_dom"/>
    <property type="match status" value="1"/>
</dbReference>
<dbReference type="SMART" id="SM00487">
    <property type="entry name" value="DEXDc"/>
    <property type="match status" value="1"/>
</dbReference>
<keyword evidence="1" id="KW-0547">Nucleotide-binding</keyword>
<accession>A0ABR4DZ92</accession>
<dbReference type="Pfam" id="PF00271">
    <property type="entry name" value="Helicase_C"/>
    <property type="match status" value="1"/>
</dbReference>
<dbReference type="InterPro" id="IPR000330">
    <property type="entry name" value="SNF2_N"/>
</dbReference>
<dbReference type="SMART" id="SM00490">
    <property type="entry name" value="HELICc"/>
    <property type="match status" value="1"/>
</dbReference>
<feature type="domain" description="Helicase ATP-binding" evidence="4">
    <location>
        <begin position="1"/>
        <end position="138"/>
    </location>
</feature>
<dbReference type="InterPro" id="IPR001650">
    <property type="entry name" value="Helicase_C-like"/>
</dbReference>
<dbReference type="PANTHER" id="PTHR45626:SF22">
    <property type="entry name" value="DNA REPAIR PROTEIN RAD5"/>
    <property type="match status" value="1"/>
</dbReference>
<dbReference type="CDD" id="cd18008">
    <property type="entry name" value="DEXDc_SHPRH-like"/>
    <property type="match status" value="1"/>
</dbReference>
<keyword evidence="7" id="KW-1185">Reference proteome</keyword>
<evidence type="ECO:0000259" key="4">
    <source>
        <dbReference type="PROSITE" id="PS51192"/>
    </source>
</evidence>
<gene>
    <name evidence="6" type="ORF">FJTKL_01988</name>
</gene>
<keyword evidence="3" id="KW-0067">ATP-binding</keyword>
<evidence type="ECO:0000313" key="7">
    <source>
        <dbReference type="Proteomes" id="UP001600888"/>
    </source>
</evidence>
<dbReference type="InterPro" id="IPR050628">
    <property type="entry name" value="SNF2_RAD54_helicase_TF"/>
</dbReference>
<keyword evidence="2" id="KW-0378">Hydrolase</keyword>
<dbReference type="Proteomes" id="UP001600888">
    <property type="component" value="Unassembled WGS sequence"/>
</dbReference>
<dbReference type="EMBL" id="JBAWTH010000131">
    <property type="protein sequence ID" value="KAL2275478.1"/>
    <property type="molecule type" value="Genomic_DNA"/>
</dbReference>
<evidence type="ECO:0000259" key="5">
    <source>
        <dbReference type="PROSITE" id="PS51194"/>
    </source>
</evidence>
<comment type="caution">
    <text evidence="6">The sequence shown here is derived from an EMBL/GenBank/DDBJ whole genome shotgun (WGS) entry which is preliminary data.</text>
</comment>